<dbReference type="SUPFAM" id="SSF52833">
    <property type="entry name" value="Thioredoxin-like"/>
    <property type="match status" value="1"/>
</dbReference>
<accession>Q1II91</accession>
<dbReference type="Pfam" id="PF13899">
    <property type="entry name" value="Thioredoxin_7"/>
    <property type="match status" value="1"/>
</dbReference>
<dbReference type="EnsemblBacteria" id="ABF43409">
    <property type="protein sequence ID" value="ABF43409"/>
    <property type="gene ID" value="Acid345_4409"/>
</dbReference>
<keyword evidence="3" id="KW-1185">Reference proteome</keyword>
<dbReference type="STRING" id="204669.Acid345_4409"/>
<reference evidence="2 3" key="1">
    <citation type="journal article" date="2009" name="Appl. Environ. Microbiol.">
        <title>Three genomes from the phylum Acidobacteria provide insight into the lifestyles of these microorganisms in soils.</title>
        <authorList>
            <person name="Ward N.L."/>
            <person name="Challacombe J.F."/>
            <person name="Janssen P.H."/>
            <person name="Henrissat B."/>
            <person name="Coutinho P.M."/>
            <person name="Wu M."/>
            <person name="Xie G."/>
            <person name="Haft D.H."/>
            <person name="Sait M."/>
            <person name="Badger J."/>
            <person name="Barabote R.D."/>
            <person name="Bradley B."/>
            <person name="Brettin T.S."/>
            <person name="Brinkac L.M."/>
            <person name="Bruce D."/>
            <person name="Creasy T."/>
            <person name="Daugherty S.C."/>
            <person name="Davidsen T.M."/>
            <person name="DeBoy R.T."/>
            <person name="Detter J.C."/>
            <person name="Dodson R.J."/>
            <person name="Durkin A.S."/>
            <person name="Ganapathy A."/>
            <person name="Gwinn-Giglio M."/>
            <person name="Han C.S."/>
            <person name="Khouri H."/>
            <person name="Kiss H."/>
            <person name="Kothari S.P."/>
            <person name="Madupu R."/>
            <person name="Nelson K.E."/>
            <person name="Nelson W.C."/>
            <person name="Paulsen I."/>
            <person name="Penn K."/>
            <person name="Ren Q."/>
            <person name="Rosovitz M.J."/>
            <person name="Selengut J.D."/>
            <person name="Shrivastava S."/>
            <person name="Sullivan S.A."/>
            <person name="Tapia R."/>
            <person name="Thompson L.S."/>
            <person name="Watkins K.L."/>
            <person name="Yang Q."/>
            <person name="Yu C."/>
            <person name="Zafar N."/>
            <person name="Zhou L."/>
            <person name="Kuske C.R."/>
        </authorList>
    </citation>
    <scope>NUCLEOTIDE SEQUENCE [LARGE SCALE GENOMIC DNA]</scope>
    <source>
        <strain evidence="2 3">Ellin345</strain>
    </source>
</reference>
<evidence type="ECO:0000256" key="1">
    <source>
        <dbReference type="SAM" id="Phobius"/>
    </source>
</evidence>
<organism evidence="2 3">
    <name type="scientific">Koribacter versatilis (strain Ellin345)</name>
    <dbReference type="NCBI Taxonomy" id="204669"/>
    <lineage>
        <taxon>Bacteria</taxon>
        <taxon>Pseudomonadati</taxon>
        <taxon>Acidobacteriota</taxon>
        <taxon>Terriglobia</taxon>
        <taxon>Terriglobales</taxon>
        <taxon>Candidatus Korobacteraceae</taxon>
        <taxon>Candidatus Korobacter</taxon>
    </lineage>
</organism>
<name>Q1II91_KORVE</name>
<dbReference type="EMBL" id="CP000360">
    <property type="protein sequence ID" value="ABF43409.1"/>
    <property type="molecule type" value="Genomic_DNA"/>
</dbReference>
<protein>
    <recommendedName>
        <fullName evidence="4">Thioredoxin domain-containing protein</fullName>
    </recommendedName>
</protein>
<keyword evidence="1" id="KW-0472">Membrane</keyword>
<dbReference type="KEGG" id="aba:Acid345_4409"/>
<dbReference type="OrthoDB" id="195735at2"/>
<evidence type="ECO:0000313" key="3">
    <source>
        <dbReference type="Proteomes" id="UP000002432"/>
    </source>
</evidence>
<proteinExistence type="predicted"/>
<sequence length="217" mass="24043">MGRQKPDEPADTKSDNKSQAKLPGYCFLQASKSTSHAFASAVTALPGPLRQACFAMKRFLLIVFLLATVVLPTLAGSKKDSSSTLPHTYDATRDPAKDLAVAIAEAHATDRNILLDVGGTWCKWCGYLDKFFTDHADLRELRDKNFVVMYVNFGADNKNDKFLAQFPKLKGCPHLYVLTADGKLLKSQDTSDLEDGKSSYVPEKVRAFLTEYGREKQ</sequence>
<dbReference type="HOGENOM" id="CLU_110659_2_0_0"/>
<keyword evidence="1" id="KW-0812">Transmembrane</keyword>
<evidence type="ECO:0008006" key="4">
    <source>
        <dbReference type="Google" id="ProtNLM"/>
    </source>
</evidence>
<dbReference type="Proteomes" id="UP000002432">
    <property type="component" value="Chromosome"/>
</dbReference>
<dbReference type="Gene3D" id="3.40.30.10">
    <property type="entry name" value="Glutaredoxin"/>
    <property type="match status" value="1"/>
</dbReference>
<gene>
    <name evidence="2" type="ordered locus">Acid345_4409</name>
</gene>
<evidence type="ECO:0000313" key="2">
    <source>
        <dbReference type="EMBL" id="ABF43409.1"/>
    </source>
</evidence>
<dbReference type="eggNOG" id="COG4232">
    <property type="taxonomic scope" value="Bacteria"/>
</dbReference>
<dbReference type="AlphaFoldDB" id="Q1II91"/>
<keyword evidence="1" id="KW-1133">Transmembrane helix</keyword>
<dbReference type="InterPro" id="IPR036249">
    <property type="entry name" value="Thioredoxin-like_sf"/>
</dbReference>
<feature type="transmembrane region" description="Helical" evidence="1">
    <location>
        <begin position="59"/>
        <end position="77"/>
    </location>
</feature>